<protein>
    <submittedName>
        <fullName evidence="1">Uncharacterized protein</fullName>
    </submittedName>
</protein>
<name>A0A1B7KWR9_PARTM</name>
<proteinExistence type="predicted"/>
<dbReference type="AlphaFoldDB" id="A0A1B7KWR9"/>
<evidence type="ECO:0000313" key="1">
    <source>
        <dbReference type="EMBL" id="OAT74562.1"/>
    </source>
</evidence>
<sequence length="75" mass="8643">MQDELNQPTDIEQPERPDLELLVIGKRAGLSFDEMNELTVNDLIKFVNIYVDMTTGKQKPRRRMATQADIDAFFA</sequence>
<organism evidence="1 2">
    <name type="scientific">Parageobacillus thermoglucosidasius</name>
    <name type="common">Geobacillus thermoglucosidasius</name>
    <dbReference type="NCBI Taxonomy" id="1426"/>
    <lineage>
        <taxon>Bacteria</taxon>
        <taxon>Bacillati</taxon>
        <taxon>Bacillota</taxon>
        <taxon>Bacilli</taxon>
        <taxon>Bacillales</taxon>
        <taxon>Anoxybacillaceae</taxon>
        <taxon>Parageobacillus</taxon>
    </lineage>
</organism>
<comment type="caution">
    <text evidence="1">The sequence shown here is derived from an EMBL/GenBank/DDBJ whole genome shotgun (WGS) entry which is preliminary data.</text>
</comment>
<dbReference type="RefSeq" id="WP_064549877.1">
    <property type="nucleotide sequence ID" value="NZ_LXMA01000001.1"/>
</dbReference>
<dbReference type="Proteomes" id="UP000078290">
    <property type="component" value="Unassembled WGS sequence"/>
</dbReference>
<gene>
    <name evidence="1" type="ORF">A7K69_02305</name>
</gene>
<reference evidence="2" key="1">
    <citation type="submission" date="2016-05" db="EMBL/GenBank/DDBJ databases">
        <authorList>
            <person name="Wang W."/>
            <person name="Zhu L."/>
        </authorList>
    </citation>
    <scope>NUCLEOTIDE SEQUENCE [LARGE SCALE GENOMIC DNA]</scope>
    <source>
        <strain evidence="2">W-2</strain>
    </source>
</reference>
<evidence type="ECO:0000313" key="2">
    <source>
        <dbReference type="Proteomes" id="UP000078290"/>
    </source>
</evidence>
<accession>A0A1B7KWR9</accession>
<dbReference type="OrthoDB" id="369398at2"/>
<dbReference type="EMBL" id="LXMA01000001">
    <property type="protein sequence ID" value="OAT74562.1"/>
    <property type="molecule type" value="Genomic_DNA"/>
</dbReference>